<evidence type="ECO:0000259" key="8">
    <source>
        <dbReference type="Pfam" id="PF02706"/>
    </source>
</evidence>
<evidence type="ECO:0000256" key="1">
    <source>
        <dbReference type="ARBA" id="ARBA00004651"/>
    </source>
</evidence>
<gene>
    <name evidence="9" type="ORF">SAMN05421867_10442</name>
</gene>
<evidence type="ECO:0000313" key="10">
    <source>
        <dbReference type="Proteomes" id="UP000199012"/>
    </source>
</evidence>
<evidence type="ECO:0000256" key="4">
    <source>
        <dbReference type="ARBA" id="ARBA00022692"/>
    </source>
</evidence>
<dbReference type="InterPro" id="IPR003856">
    <property type="entry name" value="LPS_length_determ_N"/>
</dbReference>
<dbReference type="STRING" id="988821.SAMN05421867_10442"/>
<sequence length="209" mass="21064">MTLQDFFQAVRRRWWVVAACLVVGLVVASILAATTPQRYRASSQLYVSVSGATTASELATASTYARQQAPAFASLVGSTAVLEGVSAGLGGSRTADELRGTVAGSASDGSPIIVVSALAPSADEAVQVVDLTTENLIATAQELAGTAPTSAAALQFTVIQPGQSSGSPVTPNWELNLALGALAGLVVGLLLVAVSAVGRVAGRRVAEQA</sequence>
<keyword evidence="4 7" id="KW-0812">Transmembrane</keyword>
<evidence type="ECO:0000256" key="5">
    <source>
        <dbReference type="ARBA" id="ARBA00022989"/>
    </source>
</evidence>
<evidence type="ECO:0000256" key="6">
    <source>
        <dbReference type="ARBA" id="ARBA00023136"/>
    </source>
</evidence>
<comment type="similarity">
    <text evidence="2">Belongs to the CpsC/CapA family.</text>
</comment>
<dbReference type="InterPro" id="IPR050445">
    <property type="entry name" value="Bact_polysacc_biosynth/exp"/>
</dbReference>
<dbReference type="OrthoDB" id="9812433at2"/>
<dbReference type="Proteomes" id="UP000199012">
    <property type="component" value="Unassembled WGS sequence"/>
</dbReference>
<comment type="subcellular location">
    <subcellularLocation>
        <location evidence="1">Cell membrane</location>
        <topology evidence="1">Multi-pass membrane protein</topology>
    </subcellularLocation>
</comment>
<accession>A0A1I0X0M7</accession>
<evidence type="ECO:0000313" key="9">
    <source>
        <dbReference type="EMBL" id="SFA94572.1"/>
    </source>
</evidence>
<proteinExistence type="inferred from homology"/>
<dbReference type="AlphaFoldDB" id="A0A1I0X0M7"/>
<evidence type="ECO:0000256" key="7">
    <source>
        <dbReference type="SAM" id="Phobius"/>
    </source>
</evidence>
<dbReference type="GO" id="GO:0005886">
    <property type="term" value="C:plasma membrane"/>
    <property type="evidence" value="ECO:0007669"/>
    <property type="project" value="UniProtKB-SubCell"/>
</dbReference>
<dbReference type="PANTHER" id="PTHR32309:SF31">
    <property type="entry name" value="CAPSULAR EXOPOLYSACCHARIDE FAMILY"/>
    <property type="match status" value="1"/>
</dbReference>
<dbReference type="PANTHER" id="PTHR32309">
    <property type="entry name" value="TYROSINE-PROTEIN KINASE"/>
    <property type="match status" value="1"/>
</dbReference>
<feature type="domain" description="Polysaccharide chain length determinant N-terminal" evidence="8">
    <location>
        <begin position="2"/>
        <end position="87"/>
    </location>
</feature>
<dbReference type="EMBL" id="FOKA01000004">
    <property type="protein sequence ID" value="SFA94572.1"/>
    <property type="molecule type" value="Genomic_DNA"/>
</dbReference>
<keyword evidence="6 7" id="KW-0472">Membrane</keyword>
<evidence type="ECO:0000256" key="2">
    <source>
        <dbReference type="ARBA" id="ARBA00006683"/>
    </source>
</evidence>
<protein>
    <submittedName>
        <fullName evidence="9">Capsular polysaccharide biosynthesis protein</fullName>
    </submittedName>
</protein>
<feature type="transmembrane region" description="Helical" evidence="7">
    <location>
        <begin position="177"/>
        <end position="198"/>
    </location>
</feature>
<keyword evidence="5 7" id="KW-1133">Transmembrane helix</keyword>
<keyword evidence="10" id="KW-1185">Reference proteome</keyword>
<organism evidence="9 10">
    <name type="scientific">Cellulomonas marina</name>
    <dbReference type="NCBI Taxonomy" id="988821"/>
    <lineage>
        <taxon>Bacteria</taxon>
        <taxon>Bacillati</taxon>
        <taxon>Actinomycetota</taxon>
        <taxon>Actinomycetes</taxon>
        <taxon>Micrococcales</taxon>
        <taxon>Cellulomonadaceae</taxon>
        <taxon>Cellulomonas</taxon>
    </lineage>
</organism>
<reference evidence="9 10" key="1">
    <citation type="submission" date="2016-10" db="EMBL/GenBank/DDBJ databases">
        <authorList>
            <person name="de Groot N.N."/>
        </authorList>
    </citation>
    <scope>NUCLEOTIDE SEQUENCE [LARGE SCALE GENOMIC DNA]</scope>
    <source>
        <strain evidence="9 10">CGMCC 4.6945</strain>
    </source>
</reference>
<keyword evidence="3" id="KW-1003">Cell membrane</keyword>
<dbReference type="Pfam" id="PF02706">
    <property type="entry name" value="Wzz"/>
    <property type="match status" value="1"/>
</dbReference>
<evidence type="ECO:0000256" key="3">
    <source>
        <dbReference type="ARBA" id="ARBA00022475"/>
    </source>
</evidence>
<dbReference type="RefSeq" id="WP_090031407.1">
    <property type="nucleotide sequence ID" value="NZ_BONM01000015.1"/>
</dbReference>
<name>A0A1I0X0M7_9CELL</name>